<keyword evidence="1" id="KW-0862">Zinc</keyword>
<comment type="caution">
    <text evidence="3">The sequence shown here is derived from an EMBL/GenBank/DDBJ whole genome shotgun (WGS) entry which is preliminary data.</text>
</comment>
<dbReference type="GO" id="GO:0008270">
    <property type="term" value="F:zinc ion binding"/>
    <property type="evidence" value="ECO:0007669"/>
    <property type="project" value="UniProtKB-KW"/>
</dbReference>
<name>A0A9P7F2K9_9AGAM</name>
<accession>A0A9P7F2K9</accession>
<dbReference type="Gene3D" id="3.30.160.60">
    <property type="entry name" value="Classic Zinc Finger"/>
    <property type="match status" value="1"/>
</dbReference>
<dbReference type="PROSITE" id="PS50157">
    <property type="entry name" value="ZINC_FINGER_C2H2_2"/>
    <property type="match status" value="1"/>
</dbReference>
<dbReference type="OrthoDB" id="10261408at2759"/>
<keyword evidence="1" id="KW-0863">Zinc-finger</keyword>
<dbReference type="SUPFAM" id="SSF57667">
    <property type="entry name" value="beta-beta-alpha zinc fingers"/>
    <property type="match status" value="1"/>
</dbReference>
<keyword evidence="1" id="KW-0479">Metal-binding</keyword>
<sequence>MSAFLSAPHNDPTPATDFSNHTICSWDSGLGIPCGAYISVSNLSKHLSTHGVNGPAKSVISCAWGDCGRAAMKRENVIRHVEEVHLQVKYLCDQCNASFSRKSTRNAHVFKLHSYAS</sequence>
<keyword evidence="4" id="KW-1185">Reference proteome</keyword>
<feature type="domain" description="C2H2-type" evidence="2">
    <location>
        <begin position="90"/>
        <end position="117"/>
    </location>
</feature>
<dbReference type="Pfam" id="PF00096">
    <property type="entry name" value="zf-C2H2"/>
    <property type="match status" value="1"/>
</dbReference>
<protein>
    <recommendedName>
        <fullName evidence="2">C2H2-type domain-containing protein</fullName>
    </recommendedName>
</protein>
<evidence type="ECO:0000313" key="4">
    <source>
        <dbReference type="Proteomes" id="UP000823399"/>
    </source>
</evidence>
<dbReference type="EMBL" id="JABBWM010000042">
    <property type="protein sequence ID" value="KAG2104090.1"/>
    <property type="molecule type" value="Genomic_DNA"/>
</dbReference>
<dbReference type="AlphaFoldDB" id="A0A9P7F2K9"/>
<dbReference type="PROSITE" id="PS00028">
    <property type="entry name" value="ZINC_FINGER_C2H2_1"/>
    <property type="match status" value="1"/>
</dbReference>
<gene>
    <name evidence="3" type="ORF">F5147DRAFT_272315</name>
</gene>
<reference evidence="3" key="1">
    <citation type="journal article" date="2020" name="New Phytol.">
        <title>Comparative genomics reveals dynamic genome evolution in host specialist ectomycorrhizal fungi.</title>
        <authorList>
            <person name="Lofgren L.A."/>
            <person name="Nguyen N.H."/>
            <person name="Vilgalys R."/>
            <person name="Ruytinx J."/>
            <person name="Liao H.L."/>
            <person name="Branco S."/>
            <person name="Kuo A."/>
            <person name="LaButti K."/>
            <person name="Lipzen A."/>
            <person name="Andreopoulos W."/>
            <person name="Pangilinan J."/>
            <person name="Riley R."/>
            <person name="Hundley H."/>
            <person name="Na H."/>
            <person name="Barry K."/>
            <person name="Grigoriev I.V."/>
            <person name="Stajich J.E."/>
            <person name="Kennedy P.G."/>
        </authorList>
    </citation>
    <scope>NUCLEOTIDE SEQUENCE</scope>
    <source>
        <strain evidence="3">FC423</strain>
    </source>
</reference>
<dbReference type="Proteomes" id="UP000823399">
    <property type="component" value="Unassembled WGS sequence"/>
</dbReference>
<dbReference type="InterPro" id="IPR013087">
    <property type="entry name" value="Znf_C2H2_type"/>
</dbReference>
<evidence type="ECO:0000259" key="2">
    <source>
        <dbReference type="PROSITE" id="PS50157"/>
    </source>
</evidence>
<dbReference type="InterPro" id="IPR036236">
    <property type="entry name" value="Znf_C2H2_sf"/>
</dbReference>
<dbReference type="RefSeq" id="XP_041290795.1">
    <property type="nucleotide sequence ID" value="XM_041428969.1"/>
</dbReference>
<dbReference type="GeneID" id="64691228"/>
<evidence type="ECO:0000256" key="1">
    <source>
        <dbReference type="PROSITE-ProRule" id="PRU00042"/>
    </source>
</evidence>
<proteinExistence type="predicted"/>
<organism evidence="3 4">
    <name type="scientific">Suillus discolor</name>
    <dbReference type="NCBI Taxonomy" id="1912936"/>
    <lineage>
        <taxon>Eukaryota</taxon>
        <taxon>Fungi</taxon>
        <taxon>Dikarya</taxon>
        <taxon>Basidiomycota</taxon>
        <taxon>Agaricomycotina</taxon>
        <taxon>Agaricomycetes</taxon>
        <taxon>Agaricomycetidae</taxon>
        <taxon>Boletales</taxon>
        <taxon>Suillineae</taxon>
        <taxon>Suillaceae</taxon>
        <taxon>Suillus</taxon>
    </lineage>
</organism>
<dbReference type="SMART" id="SM00355">
    <property type="entry name" value="ZnF_C2H2"/>
    <property type="match status" value="2"/>
</dbReference>
<evidence type="ECO:0000313" key="3">
    <source>
        <dbReference type="EMBL" id="KAG2104090.1"/>
    </source>
</evidence>